<evidence type="ECO:0000313" key="2">
    <source>
        <dbReference type="Proteomes" id="UP001189624"/>
    </source>
</evidence>
<gene>
    <name evidence="1" type="ORF">AYBTSS11_LOCUS26848</name>
</gene>
<keyword evidence="2" id="KW-1185">Reference proteome</keyword>
<evidence type="ECO:0000313" key="1">
    <source>
        <dbReference type="EMBL" id="CAJ1974766.1"/>
    </source>
</evidence>
<dbReference type="AlphaFoldDB" id="A0AA86VQT8"/>
<dbReference type="Proteomes" id="UP001189624">
    <property type="component" value="Chromosome 9"/>
</dbReference>
<accession>A0AA86VQT8</accession>
<dbReference type="EMBL" id="OY731406">
    <property type="protein sequence ID" value="CAJ1974766.1"/>
    <property type="molecule type" value="Genomic_DNA"/>
</dbReference>
<protein>
    <submittedName>
        <fullName evidence="1">Uncharacterized protein</fullName>
    </submittedName>
</protein>
<organism evidence="1 2">
    <name type="scientific">Sphenostylis stenocarpa</name>
    <dbReference type="NCBI Taxonomy" id="92480"/>
    <lineage>
        <taxon>Eukaryota</taxon>
        <taxon>Viridiplantae</taxon>
        <taxon>Streptophyta</taxon>
        <taxon>Embryophyta</taxon>
        <taxon>Tracheophyta</taxon>
        <taxon>Spermatophyta</taxon>
        <taxon>Magnoliopsida</taxon>
        <taxon>eudicotyledons</taxon>
        <taxon>Gunneridae</taxon>
        <taxon>Pentapetalae</taxon>
        <taxon>rosids</taxon>
        <taxon>fabids</taxon>
        <taxon>Fabales</taxon>
        <taxon>Fabaceae</taxon>
        <taxon>Papilionoideae</taxon>
        <taxon>50 kb inversion clade</taxon>
        <taxon>NPAAA clade</taxon>
        <taxon>indigoferoid/millettioid clade</taxon>
        <taxon>Phaseoleae</taxon>
        <taxon>Sphenostylis</taxon>
    </lineage>
</organism>
<reference evidence="1" key="1">
    <citation type="submission" date="2023-10" db="EMBL/GenBank/DDBJ databases">
        <authorList>
            <person name="Domelevo Entfellner J.-B."/>
        </authorList>
    </citation>
    <scope>NUCLEOTIDE SEQUENCE</scope>
</reference>
<name>A0AA86VQT8_9FABA</name>
<dbReference type="Gramene" id="rna-AYBTSS11_LOCUS26848">
    <property type="protein sequence ID" value="CAJ1974766.1"/>
    <property type="gene ID" value="gene-AYBTSS11_LOCUS26848"/>
</dbReference>
<sequence>MLKAEYLLLDSSLDNIKFVVMLDLLKAGGLGTERRRRPVERGMKWGRLISGARDEIGQISGARDDIRANKWSGIKLGMKLGHTSRAG</sequence>
<proteinExistence type="predicted"/>